<feature type="region of interest" description="Disordered" evidence="1">
    <location>
        <begin position="1"/>
        <end position="36"/>
    </location>
</feature>
<dbReference type="Pfam" id="PF02338">
    <property type="entry name" value="OTU"/>
    <property type="match status" value="1"/>
</dbReference>
<dbReference type="PANTHER" id="PTHR12419">
    <property type="entry name" value="OTU DOMAIN CONTAINING PROTEIN"/>
    <property type="match status" value="1"/>
</dbReference>
<dbReference type="EMBL" id="LIAE01010027">
    <property type="protein sequence ID" value="PAV66888.1"/>
    <property type="molecule type" value="Genomic_DNA"/>
</dbReference>
<evidence type="ECO:0000256" key="1">
    <source>
        <dbReference type="SAM" id="MobiDB-lite"/>
    </source>
</evidence>
<dbReference type="SUPFAM" id="SSF54001">
    <property type="entry name" value="Cysteine proteinases"/>
    <property type="match status" value="1"/>
</dbReference>
<feature type="domain" description="OTU" evidence="2">
    <location>
        <begin position="170"/>
        <end position="293"/>
    </location>
</feature>
<dbReference type="Proteomes" id="UP000218231">
    <property type="component" value="Unassembled WGS sequence"/>
</dbReference>
<feature type="compositionally biased region" description="Basic and acidic residues" evidence="1">
    <location>
        <begin position="1"/>
        <end position="14"/>
    </location>
</feature>
<evidence type="ECO:0000313" key="4">
    <source>
        <dbReference type="Proteomes" id="UP000218231"/>
    </source>
</evidence>
<dbReference type="Gene3D" id="3.90.70.80">
    <property type="match status" value="1"/>
</dbReference>
<sequence length="303" mass="35500">MENYKKKEGCEPESRLASSQEKVHADRTAGQWKGDQDELTRLNDQLSQQRHSVGNGWKREKVEAAKTSHLTGQAGTAKISHFVGKTVMWPQADYDRRAQTKEYEAEDALLEEWQNADDAFWRKKKEERAERRTEMEQLWKKETRWVGKKEEPKKVKRGPLTVNEMTDQGYKIAENDNGGNCLFYSAAYLIYGDDRWHETVRAEMIKYMKENRAFFEPHIDYEEISRIAGEDMPMRSFDDYLEWMGSRYTYGDELEVQALSDMYYCPIKIFTNRRGVYVCVCYCVAGSDVRLPPRGASWISWKG</sequence>
<accession>A0A2A2JYY0</accession>
<reference evidence="3 4" key="1">
    <citation type="journal article" date="2017" name="Curr. Biol.">
        <title>Genome architecture and evolution of a unichromosomal asexual nematode.</title>
        <authorList>
            <person name="Fradin H."/>
            <person name="Zegar C."/>
            <person name="Gutwein M."/>
            <person name="Lucas J."/>
            <person name="Kovtun M."/>
            <person name="Corcoran D."/>
            <person name="Baugh L.R."/>
            <person name="Kiontke K."/>
            <person name="Gunsalus K."/>
            <person name="Fitch D.H."/>
            <person name="Piano F."/>
        </authorList>
    </citation>
    <scope>NUCLEOTIDE SEQUENCE [LARGE SCALE GENOMIC DNA]</scope>
    <source>
        <strain evidence="3">PF1309</strain>
    </source>
</reference>
<dbReference type="CDD" id="cd22744">
    <property type="entry name" value="OTU"/>
    <property type="match status" value="1"/>
</dbReference>
<evidence type="ECO:0000313" key="3">
    <source>
        <dbReference type="EMBL" id="PAV66888.1"/>
    </source>
</evidence>
<dbReference type="GO" id="GO:0016579">
    <property type="term" value="P:protein deubiquitination"/>
    <property type="evidence" value="ECO:0007669"/>
    <property type="project" value="TreeGrafter"/>
</dbReference>
<dbReference type="GO" id="GO:0004843">
    <property type="term" value="F:cysteine-type deubiquitinase activity"/>
    <property type="evidence" value="ECO:0007669"/>
    <property type="project" value="TreeGrafter"/>
</dbReference>
<keyword evidence="4" id="KW-1185">Reference proteome</keyword>
<evidence type="ECO:0000259" key="2">
    <source>
        <dbReference type="PROSITE" id="PS50802"/>
    </source>
</evidence>
<dbReference type="PROSITE" id="PS50802">
    <property type="entry name" value="OTU"/>
    <property type="match status" value="1"/>
</dbReference>
<name>A0A2A2JYY0_9BILA</name>
<gene>
    <name evidence="3" type="ORF">WR25_00382</name>
</gene>
<dbReference type="InterPro" id="IPR038765">
    <property type="entry name" value="Papain-like_cys_pep_sf"/>
</dbReference>
<dbReference type="InterPro" id="IPR003323">
    <property type="entry name" value="OTU_dom"/>
</dbReference>
<dbReference type="OrthoDB" id="6155433at2759"/>
<proteinExistence type="predicted"/>
<protein>
    <recommendedName>
        <fullName evidence="2">OTU domain-containing protein</fullName>
    </recommendedName>
</protein>
<dbReference type="AlphaFoldDB" id="A0A2A2JYY0"/>
<dbReference type="InterPro" id="IPR050704">
    <property type="entry name" value="Peptidase_C85-like"/>
</dbReference>
<dbReference type="STRING" id="2018661.A0A2A2JYY0"/>
<organism evidence="3 4">
    <name type="scientific">Diploscapter pachys</name>
    <dbReference type="NCBI Taxonomy" id="2018661"/>
    <lineage>
        <taxon>Eukaryota</taxon>
        <taxon>Metazoa</taxon>
        <taxon>Ecdysozoa</taxon>
        <taxon>Nematoda</taxon>
        <taxon>Chromadorea</taxon>
        <taxon>Rhabditida</taxon>
        <taxon>Rhabditina</taxon>
        <taxon>Rhabditomorpha</taxon>
        <taxon>Rhabditoidea</taxon>
        <taxon>Rhabditidae</taxon>
        <taxon>Diploscapter</taxon>
    </lineage>
</organism>
<comment type="caution">
    <text evidence="3">The sequence shown here is derived from an EMBL/GenBank/DDBJ whole genome shotgun (WGS) entry which is preliminary data.</text>
</comment>